<dbReference type="Gene3D" id="1.10.260.40">
    <property type="entry name" value="lambda repressor-like DNA-binding domains"/>
    <property type="match status" value="1"/>
</dbReference>
<evidence type="ECO:0000313" key="6">
    <source>
        <dbReference type="Proteomes" id="UP000184295"/>
    </source>
</evidence>
<dbReference type="EMBL" id="FQUL01000013">
    <property type="protein sequence ID" value="SHE62287.1"/>
    <property type="molecule type" value="Genomic_DNA"/>
</dbReference>
<evidence type="ECO:0000256" key="3">
    <source>
        <dbReference type="ARBA" id="ARBA00023163"/>
    </source>
</evidence>
<dbReference type="CDD" id="cd01392">
    <property type="entry name" value="HTH_LacI"/>
    <property type="match status" value="1"/>
</dbReference>
<keyword evidence="1" id="KW-0805">Transcription regulation</keyword>
<gene>
    <name evidence="5" type="ORF">SAMN02745225_01140</name>
</gene>
<dbReference type="STRING" id="1121881.SAMN02745225_01140"/>
<dbReference type="Pfam" id="PF00356">
    <property type="entry name" value="LacI"/>
    <property type="match status" value="1"/>
</dbReference>
<name>A0A1M4V073_9ACTN</name>
<dbReference type="GO" id="GO:0000976">
    <property type="term" value="F:transcription cis-regulatory region binding"/>
    <property type="evidence" value="ECO:0007669"/>
    <property type="project" value="TreeGrafter"/>
</dbReference>
<keyword evidence="3" id="KW-0804">Transcription</keyword>
<dbReference type="SUPFAM" id="SSF47413">
    <property type="entry name" value="lambda repressor-like DNA-binding domains"/>
    <property type="match status" value="1"/>
</dbReference>
<organism evidence="5 6">
    <name type="scientific">Ferrithrix thermotolerans DSM 19514</name>
    <dbReference type="NCBI Taxonomy" id="1121881"/>
    <lineage>
        <taxon>Bacteria</taxon>
        <taxon>Bacillati</taxon>
        <taxon>Actinomycetota</taxon>
        <taxon>Acidimicrobiia</taxon>
        <taxon>Acidimicrobiales</taxon>
        <taxon>Acidimicrobiaceae</taxon>
        <taxon>Ferrithrix</taxon>
    </lineage>
</organism>
<sequence length="353" mass="37816">MERQRVSIFDVARAAGVGVATVSRVLNSSPRVSPTTRARVEAAIEELGYHPSRLASGLSKGRQDMIAVLVPFITRPSVVSRLEGVIEVLDKSGYGTTLYSVASLSQRDRHLEYLMDRHASVGVIVISIPLSREHIASFRANGVQLSLIDTAGEDVPHVVVDDRVGGALAGMHLIGLGHRRIGFIGDEDLSGLGFASSYKRLTGLEDALVSFGRSLDRELIRLGPHGATTAKEMADDLLRLGNPPTAIFAASDTQALGVLRSAQANGLKVPDDLAVIGFDNLEVASIFNLSTIAQPLFESGVEGAQRLLCQLEGREVEQVKKVLRLELHARATTIRSAVGPMGTGLQRQLSAYV</sequence>
<dbReference type="InterPro" id="IPR000843">
    <property type="entry name" value="HTH_LacI"/>
</dbReference>
<dbReference type="PRINTS" id="PR00036">
    <property type="entry name" value="HTHLACI"/>
</dbReference>
<dbReference type="Gene3D" id="3.40.50.2300">
    <property type="match status" value="2"/>
</dbReference>
<dbReference type="CDD" id="cd06267">
    <property type="entry name" value="PBP1_LacI_sugar_binding-like"/>
    <property type="match status" value="1"/>
</dbReference>
<keyword evidence="2" id="KW-0238">DNA-binding</keyword>
<evidence type="ECO:0000256" key="2">
    <source>
        <dbReference type="ARBA" id="ARBA00023125"/>
    </source>
</evidence>
<dbReference type="GO" id="GO:0003700">
    <property type="term" value="F:DNA-binding transcription factor activity"/>
    <property type="evidence" value="ECO:0007669"/>
    <property type="project" value="TreeGrafter"/>
</dbReference>
<accession>A0A1M4V073</accession>
<dbReference type="PANTHER" id="PTHR30146:SF153">
    <property type="entry name" value="LACTOSE OPERON REPRESSOR"/>
    <property type="match status" value="1"/>
</dbReference>
<dbReference type="PROSITE" id="PS50932">
    <property type="entry name" value="HTH_LACI_2"/>
    <property type="match status" value="1"/>
</dbReference>
<dbReference type="PROSITE" id="PS00356">
    <property type="entry name" value="HTH_LACI_1"/>
    <property type="match status" value="1"/>
</dbReference>
<dbReference type="AlphaFoldDB" id="A0A1M4V073"/>
<evidence type="ECO:0000313" key="5">
    <source>
        <dbReference type="EMBL" id="SHE62287.1"/>
    </source>
</evidence>
<evidence type="ECO:0000256" key="1">
    <source>
        <dbReference type="ARBA" id="ARBA00023015"/>
    </source>
</evidence>
<reference evidence="6" key="1">
    <citation type="submission" date="2016-11" db="EMBL/GenBank/DDBJ databases">
        <authorList>
            <person name="Varghese N."/>
            <person name="Submissions S."/>
        </authorList>
    </citation>
    <scope>NUCLEOTIDE SEQUENCE [LARGE SCALE GENOMIC DNA]</scope>
    <source>
        <strain evidence="6">DSM 19514</strain>
    </source>
</reference>
<dbReference type="SMART" id="SM00354">
    <property type="entry name" value="HTH_LACI"/>
    <property type="match status" value="1"/>
</dbReference>
<dbReference type="InterPro" id="IPR046335">
    <property type="entry name" value="LacI/GalR-like_sensor"/>
</dbReference>
<keyword evidence="6" id="KW-1185">Reference proteome</keyword>
<dbReference type="SUPFAM" id="SSF53822">
    <property type="entry name" value="Periplasmic binding protein-like I"/>
    <property type="match status" value="1"/>
</dbReference>
<feature type="domain" description="HTH lacI-type" evidence="4">
    <location>
        <begin position="6"/>
        <end position="60"/>
    </location>
</feature>
<dbReference type="InterPro" id="IPR010982">
    <property type="entry name" value="Lambda_DNA-bd_dom_sf"/>
</dbReference>
<evidence type="ECO:0000259" key="4">
    <source>
        <dbReference type="PROSITE" id="PS50932"/>
    </source>
</evidence>
<proteinExistence type="predicted"/>
<dbReference type="Pfam" id="PF13377">
    <property type="entry name" value="Peripla_BP_3"/>
    <property type="match status" value="1"/>
</dbReference>
<protein>
    <submittedName>
        <fullName evidence="5">LacI family transcriptional regulator, repressor for deo operon, udp, cdd, tsx, nupC, and nupG</fullName>
    </submittedName>
</protein>
<dbReference type="Proteomes" id="UP000184295">
    <property type="component" value="Unassembled WGS sequence"/>
</dbReference>
<dbReference type="PANTHER" id="PTHR30146">
    <property type="entry name" value="LACI-RELATED TRANSCRIPTIONAL REPRESSOR"/>
    <property type="match status" value="1"/>
</dbReference>
<dbReference type="InterPro" id="IPR028082">
    <property type="entry name" value="Peripla_BP_I"/>
</dbReference>